<proteinExistence type="predicted"/>
<gene>
    <name evidence="6" type="ORF">SAMN06297382_0514</name>
</gene>
<organism evidence="6 7">
    <name type="scientific">Amphiplicatus metriothermophilus</name>
    <dbReference type="NCBI Taxonomy" id="1519374"/>
    <lineage>
        <taxon>Bacteria</taxon>
        <taxon>Pseudomonadati</taxon>
        <taxon>Pseudomonadota</taxon>
        <taxon>Alphaproteobacteria</taxon>
        <taxon>Parvularculales</taxon>
        <taxon>Parvularculaceae</taxon>
        <taxon>Amphiplicatus</taxon>
    </lineage>
</organism>
<evidence type="ECO:0000256" key="3">
    <source>
        <dbReference type="ARBA" id="ARBA00037882"/>
    </source>
</evidence>
<dbReference type="NCBIfam" id="TIGR03440">
    <property type="entry name" value="egtB_TIGR03440"/>
    <property type="match status" value="1"/>
</dbReference>
<evidence type="ECO:0000256" key="2">
    <source>
        <dbReference type="ARBA" id="ARBA00023004"/>
    </source>
</evidence>
<dbReference type="InterPro" id="IPR024775">
    <property type="entry name" value="DinB-like"/>
</dbReference>
<dbReference type="EMBL" id="FZQA01000001">
    <property type="protein sequence ID" value="SNT68018.1"/>
    <property type="molecule type" value="Genomic_DNA"/>
</dbReference>
<keyword evidence="1" id="KW-0560">Oxidoreductase</keyword>
<evidence type="ECO:0000259" key="5">
    <source>
        <dbReference type="Pfam" id="PF12867"/>
    </source>
</evidence>
<dbReference type="InterPro" id="IPR005532">
    <property type="entry name" value="SUMF_dom"/>
</dbReference>
<dbReference type="PANTHER" id="PTHR23150:SF36">
    <property type="entry name" value="HERCYNINE OXYGENASE"/>
    <property type="match status" value="1"/>
</dbReference>
<evidence type="ECO:0000256" key="1">
    <source>
        <dbReference type="ARBA" id="ARBA00023002"/>
    </source>
</evidence>
<dbReference type="Pfam" id="PF12867">
    <property type="entry name" value="DinB_2"/>
    <property type="match status" value="1"/>
</dbReference>
<dbReference type="InterPro" id="IPR017806">
    <property type="entry name" value="EgtB"/>
</dbReference>
<dbReference type="Gene3D" id="3.90.1580.10">
    <property type="entry name" value="paralog of FGE (formylglycine-generating enzyme)"/>
    <property type="match status" value="1"/>
</dbReference>
<dbReference type="AlphaFoldDB" id="A0A239PJN9"/>
<protein>
    <submittedName>
        <fullName evidence="6">Ergothioneine biosynthesis protein EgtB</fullName>
    </submittedName>
</protein>
<keyword evidence="2" id="KW-0408">Iron</keyword>
<dbReference type="OrthoDB" id="9768004at2"/>
<evidence type="ECO:0000313" key="7">
    <source>
        <dbReference type="Proteomes" id="UP000198346"/>
    </source>
</evidence>
<dbReference type="InterPro" id="IPR016187">
    <property type="entry name" value="CTDL_fold"/>
</dbReference>
<dbReference type="PANTHER" id="PTHR23150">
    <property type="entry name" value="SULFATASE MODIFYING FACTOR 1, 2"/>
    <property type="match status" value="1"/>
</dbReference>
<accession>A0A239PJN9</accession>
<feature type="domain" description="DinB-like" evidence="5">
    <location>
        <begin position="23"/>
        <end position="158"/>
    </location>
</feature>
<feature type="domain" description="Sulfatase-modifying factor enzyme-like" evidence="4">
    <location>
        <begin position="195"/>
        <end position="430"/>
    </location>
</feature>
<reference evidence="6 7" key="1">
    <citation type="submission" date="2017-07" db="EMBL/GenBank/DDBJ databases">
        <authorList>
            <person name="Sun Z.S."/>
            <person name="Albrecht U."/>
            <person name="Echele G."/>
            <person name="Lee C.C."/>
        </authorList>
    </citation>
    <scope>NUCLEOTIDE SEQUENCE [LARGE SCALE GENOMIC DNA]</scope>
    <source>
        <strain evidence="6 7">CGMCC 1.12710</strain>
    </source>
</reference>
<name>A0A239PJN9_9PROT</name>
<dbReference type="Pfam" id="PF03781">
    <property type="entry name" value="FGE-sulfatase"/>
    <property type="match status" value="1"/>
</dbReference>
<comment type="pathway">
    <text evidence="3">Amino-acid biosynthesis; ergothioneine biosynthesis.</text>
</comment>
<dbReference type="InterPro" id="IPR051043">
    <property type="entry name" value="Sulfatase_Mod_Factor_Kinase"/>
</dbReference>
<dbReference type="InterPro" id="IPR042095">
    <property type="entry name" value="SUMF_sf"/>
</dbReference>
<dbReference type="GO" id="GO:0052699">
    <property type="term" value="P:ergothioneine biosynthetic process"/>
    <property type="evidence" value="ECO:0007669"/>
    <property type="project" value="InterPro"/>
</dbReference>
<dbReference type="SUPFAM" id="SSF56436">
    <property type="entry name" value="C-type lectin-like"/>
    <property type="match status" value="1"/>
</dbReference>
<dbReference type="RefSeq" id="WP_089411006.1">
    <property type="nucleotide sequence ID" value="NZ_FZQA01000001.1"/>
</dbReference>
<evidence type="ECO:0000259" key="4">
    <source>
        <dbReference type="Pfam" id="PF03781"/>
    </source>
</evidence>
<dbReference type="Proteomes" id="UP000198346">
    <property type="component" value="Unassembled WGS sequence"/>
</dbReference>
<evidence type="ECO:0000313" key="6">
    <source>
        <dbReference type="EMBL" id="SNT68018.1"/>
    </source>
</evidence>
<sequence length="433" mass="48449">MPLLSRPSPLPPPDDRAAWRARYERVRADAMTLAAPLSAEDQQVQSMPDVSPTKWHLAHTTWFFETFILQPSAAGYAPFDPDYGYLFNSYYEAVGARHPRPERGLLTRPALADIHRYRAHVDGAMARFIETAPAATWAEAAPLVELGLHHEEQHQELILMDIKHVFSMNPLKPAYRPYAPHEARSAAPMGWESFEGGLYEIGHDGDGFAFDNESPRHKAWLEPFRLADRLVTNAEYCAFIEDGGYERPELWLSDGWAAVCAEGWTAPLYWRRDDDGGWRVFTLAGEQPMNSVEPVCHVSYYEADAFARWAGRRLPREAEWEAAAARLPDGAAAQGNFREAGAFHPLPAKPDAGLRQMFGDVWEWTQSPYTPYPGFRPAAGAVGEYNGKFMSGQMVLRGGAAVTPAAHIRATYRNFFPPGARWAFSGIRLADDA</sequence>
<keyword evidence="7" id="KW-1185">Reference proteome</keyword>